<dbReference type="Proteomes" id="UP000271162">
    <property type="component" value="Unassembled WGS sequence"/>
</dbReference>
<reference evidence="2 3" key="2">
    <citation type="submission" date="2018-11" db="EMBL/GenBank/DDBJ databases">
        <authorList>
            <consortium name="Pathogen Informatics"/>
        </authorList>
    </citation>
    <scope>NUCLEOTIDE SEQUENCE [LARGE SCALE GENOMIC DNA]</scope>
</reference>
<dbReference type="OMA" id="MCIFSAC"/>
<accession>A0A0N4XVH9</accession>
<evidence type="ECO:0000313" key="2">
    <source>
        <dbReference type="EMBL" id="VDL70400.1"/>
    </source>
</evidence>
<dbReference type="PANTHER" id="PTHR37446">
    <property type="entry name" value="CLAUDIN-LIKE IN CAENORHABDITIS"/>
    <property type="match status" value="1"/>
</dbReference>
<evidence type="ECO:0000313" key="3">
    <source>
        <dbReference type="Proteomes" id="UP000271162"/>
    </source>
</evidence>
<dbReference type="WBParaSite" id="NBR_0000681001-mRNA-1">
    <property type="protein sequence ID" value="NBR_0000681001-mRNA-1"/>
    <property type="gene ID" value="NBR_0000681001"/>
</dbReference>
<gene>
    <name evidence="2" type="ORF">NBR_LOCUS6811</name>
</gene>
<dbReference type="PANTHER" id="PTHR37446:SF1">
    <property type="entry name" value="CLAUDIN"/>
    <property type="match status" value="1"/>
</dbReference>
<feature type="transmembrane region" description="Helical" evidence="1">
    <location>
        <begin position="58"/>
        <end position="78"/>
    </location>
</feature>
<evidence type="ECO:0000313" key="4">
    <source>
        <dbReference type="WBParaSite" id="NBR_0000681001-mRNA-1"/>
    </source>
</evidence>
<keyword evidence="1" id="KW-1133">Transmembrane helix</keyword>
<keyword evidence="1" id="KW-0472">Membrane</keyword>
<proteinExistence type="predicted"/>
<evidence type="ECO:0000256" key="1">
    <source>
        <dbReference type="SAM" id="Phobius"/>
    </source>
</evidence>
<organism evidence="4">
    <name type="scientific">Nippostrongylus brasiliensis</name>
    <name type="common">Rat hookworm</name>
    <dbReference type="NCBI Taxonomy" id="27835"/>
    <lineage>
        <taxon>Eukaryota</taxon>
        <taxon>Metazoa</taxon>
        <taxon>Ecdysozoa</taxon>
        <taxon>Nematoda</taxon>
        <taxon>Chromadorea</taxon>
        <taxon>Rhabditida</taxon>
        <taxon>Rhabditina</taxon>
        <taxon>Rhabditomorpha</taxon>
        <taxon>Strongyloidea</taxon>
        <taxon>Heligmosomidae</taxon>
        <taxon>Nippostrongylus</taxon>
    </lineage>
</organism>
<keyword evidence="3" id="KW-1185">Reference proteome</keyword>
<dbReference type="Pfam" id="PF06653">
    <property type="entry name" value="Claudin_3"/>
    <property type="match status" value="1"/>
</dbReference>
<feature type="transmembrane region" description="Helical" evidence="1">
    <location>
        <begin position="7"/>
        <end position="26"/>
    </location>
</feature>
<dbReference type="AlphaFoldDB" id="A0A0N4XVH9"/>
<feature type="transmembrane region" description="Helical" evidence="1">
    <location>
        <begin position="133"/>
        <end position="156"/>
    </location>
</feature>
<sequence>MCIFSSCGQIVFGCVMVLCLILTAVATFDGNLLRWECINDERNCDYWMRSHLGQLRTVAVFMCLAIVLEVIALLWNFITFCTCCWKRYIIHPLIGMAFLVTASLLVAVIVYTVAHEDNVGQLPFQHREYEHSFWLAVSALILAAIDTLVGGLTVCLGERGL</sequence>
<keyword evidence="1" id="KW-0812">Transmembrane</keyword>
<dbReference type="EMBL" id="UYSL01019833">
    <property type="protein sequence ID" value="VDL70400.1"/>
    <property type="molecule type" value="Genomic_DNA"/>
</dbReference>
<dbReference type="InterPro" id="IPR009545">
    <property type="entry name" value="Claudin-like"/>
</dbReference>
<reference evidence="4" key="1">
    <citation type="submission" date="2017-02" db="UniProtKB">
        <authorList>
            <consortium name="WormBaseParasite"/>
        </authorList>
    </citation>
    <scope>IDENTIFICATION</scope>
</reference>
<feature type="transmembrane region" description="Helical" evidence="1">
    <location>
        <begin position="90"/>
        <end position="113"/>
    </location>
</feature>
<name>A0A0N4XVH9_NIPBR</name>
<protein>
    <submittedName>
        <fullName evidence="4">Conserved plasma membrane protein</fullName>
    </submittedName>
</protein>
<dbReference type="Gene3D" id="1.20.140.150">
    <property type="match status" value="1"/>
</dbReference>